<accession>A0ABX8X3R6</accession>
<protein>
    <submittedName>
        <fullName evidence="1">Uncharacterized protein</fullName>
    </submittedName>
</protein>
<reference evidence="1 2" key="1">
    <citation type="journal article" date="2022" name="J. Am. Chem. Soc.">
        <title>Biosynthesis of Guanitoxin Enables Global Environmental Detection in Freshwater Cyanobacteria.</title>
        <authorList>
            <person name="Lima S.T."/>
            <person name="Fallon T.R."/>
            <person name="Cordoza J.L."/>
            <person name="Chekan J.R."/>
            <person name="Delbaje E."/>
            <person name="Hopiavuori A.R."/>
            <person name="Alvarenga D.O."/>
            <person name="Wood S.M."/>
            <person name="Luhavaya H."/>
            <person name="Baumgartner J.T."/>
            <person name="Dorr F.A."/>
            <person name="Etchegaray A."/>
            <person name="Pinto E."/>
            <person name="McKinnie S.M.K."/>
            <person name="Fiore M.F."/>
            <person name="Moore B.S."/>
        </authorList>
    </citation>
    <scope>NUCLEOTIDE SEQUENCE [LARGE SCALE GENOMIC DNA]</scope>
    <source>
        <strain evidence="1 2">ITEP-024</strain>
    </source>
</reference>
<dbReference type="Proteomes" id="UP000826540">
    <property type="component" value="Chromosome"/>
</dbReference>
<name>A0ABX8X3R6_9CYAN</name>
<sequence>MLLFEVRNVGLELAIAYQYSLSLVQNTTFGGNEITKKPIVTPGGAEGRIQSKI</sequence>
<proteinExistence type="predicted"/>
<evidence type="ECO:0000313" key="1">
    <source>
        <dbReference type="EMBL" id="QYX33336.1"/>
    </source>
</evidence>
<dbReference type="EMBL" id="CP080598">
    <property type="protein sequence ID" value="QYX33336.1"/>
    <property type="molecule type" value="Genomic_DNA"/>
</dbReference>
<evidence type="ECO:0000313" key="2">
    <source>
        <dbReference type="Proteomes" id="UP000826540"/>
    </source>
</evidence>
<keyword evidence="2" id="KW-1185">Reference proteome</keyword>
<gene>
    <name evidence="1" type="ORF">K2F26_08465</name>
</gene>
<organism evidence="1 2">
    <name type="scientific">Sphaerospermopsis torques-reginae ITEP-024</name>
    <dbReference type="NCBI Taxonomy" id="984208"/>
    <lineage>
        <taxon>Bacteria</taxon>
        <taxon>Bacillati</taxon>
        <taxon>Cyanobacteriota</taxon>
        <taxon>Cyanophyceae</taxon>
        <taxon>Nostocales</taxon>
        <taxon>Aphanizomenonaceae</taxon>
        <taxon>Sphaerospermopsis</taxon>
        <taxon>Sphaerospermopsis torques-reginae</taxon>
    </lineage>
</organism>
<dbReference type="RefSeq" id="WP_220611102.1">
    <property type="nucleotide sequence ID" value="NZ_CP080598.1"/>
</dbReference>